<dbReference type="AlphaFoldDB" id="A0A3D8MEM7"/>
<dbReference type="PANTHER" id="PTHR22602:SF0">
    <property type="entry name" value="TRANSFERASE CAF17, MITOCHONDRIAL-RELATED"/>
    <property type="match status" value="1"/>
</dbReference>
<dbReference type="RefSeq" id="WP_115591619.1">
    <property type="nucleotide sequence ID" value="NZ_QRHA01000001.1"/>
</dbReference>
<protein>
    <submittedName>
        <fullName evidence="2">Folate-binding protein</fullName>
    </submittedName>
</protein>
<proteinExistence type="predicted"/>
<evidence type="ECO:0000313" key="3">
    <source>
        <dbReference type="Proteomes" id="UP000256561"/>
    </source>
</evidence>
<accession>A0A3D8MEM7</accession>
<organism evidence="2 3">
    <name type="scientific">Alteromonas aestuariivivens</name>
    <dbReference type="NCBI Taxonomy" id="1938339"/>
    <lineage>
        <taxon>Bacteria</taxon>
        <taxon>Pseudomonadati</taxon>
        <taxon>Pseudomonadota</taxon>
        <taxon>Gammaproteobacteria</taxon>
        <taxon>Alteromonadales</taxon>
        <taxon>Alteromonadaceae</taxon>
        <taxon>Alteromonas/Salinimonas group</taxon>
        <taxon>Alteromonas</taxon>
    </lineage>
</organism>
<dbReference type="Pfam" id="PF21130">
    <property type="entry name" value="YgfZ_barrel"/>
    <property type="match status" value="1"/>
</dbReference>
<dbReference type="InterPro" id="IPR017703">
    <property type="entry name" value="YgfZ/GCV_T_CS"/>
</dbReference>
<dbReference type="NCBIfam" id="TIGR03317">
    <property type="entry name" value="ygfZ_signature"/>
    <property type="match status" value="1"/>
</dbReference>
<feature type="domain" description="tRNA-modifying protein YgfZ-like beta-barrel" evidence="1">
    <location>
        <begin position="253"/>
        <end position="304"/>
    </location>
</feature>
<sequence length="331" mass="36374">MPLPAGLDRLPDNLVIELDHYGVIKLEGEQQDEFLHGQLTINIKALPDNQARRAAHCDFKGKTWSLSVACRHEGALLLSINGDALPHSLAQFKKYGVFSRVEITDESTHWAQYCVSGPLASEFIKNSFGSLPQTPLALVQGALGLAVKLEMADSHWLLLLNPDGKKAFDEYCLVNSLELFPSEVFEALSIQAGIPLVSGPNINEFVPQMMNVQALNGIDFNKGCYMGQEVVARTRYLGKNKRAARIFRLSQATNISPGDMVEMQLGENWRRAGTVIRSAELGAESWLLAVLPLEAEETTCFRLAQLPDVTLEKVALPYSIDEPKAPKSAGS</sequence>
<dbReference type="Gene3D" id="3.30.70.1630">
    <property type="match status" value="1"/>
</dbReference>
<dbReference type="InterPro" id="IPR045179">
    <property type="entry name" value="YgfZ/GcvT"/>
</dbReference>
<dbReference type="GO" id="GO:0016226">
    <property type="term" value="P:iron-sulfur cluster assembly"/>
    <property type="evidence" value="ECO:0007669"/>
    <property type="project" value="TreeGrafter"/>
</dbReference>
<dbReference type="Proteomes" id="UP000256561">
    <property type="component" value="Unassembled WGS sequence"/>
</dbReference>
<dbReference type="InterPro" id="IPR029043">
    <property type="entry name" value="GcvT/YgfZ_C"/>
</dbReference>
<gene>
    <name evidence="2" type="ORF">DXV75_02455</name>
</gene>
<dbReference type="PANTHER" id="PTHR22602">
    <property type="entry name" value="TRANSFERASE CAF17, MITOCHONDRIAL-RELATED"/>
    <property type="match status" value="1"/>
</dbReference>
<evidence type="ECO:0000259" key="1">
    <source>
        <dbReference type="Pfam" id="PF21130"/>
    </source>
</evidence>
<dbReference type="OrthoDB" id="9796287at2"/>
<dbReference type="EMBL" id="QRHA01000001">
    <property type="protein sequence ID" value="RDV29329.1"/>
    <property type="molecule type" value="Genomic_DNA"/>
</dbReference>
<keyword evidence="3" id="KW-1185">Reference proteome</keyword>
<reference evidence="3" key="1">
    <citation type="submission" date="2018-08" db="EMBL/GenBank/DDBJ databases">
        <authorList>
            <person name="Zhang J."/>
            <person name="Du Z.-J."/>
        </authorList>
    </citation>
    <scope>NUCLEOTIDE SEQUENCE [LARGE SCALE GENOMIC DNA]</scope>
    <source>
        <strain evidence="3">KCTC 52655</strain>
    </source>
</reference>
<dbReference type="Gene3D" id="2.40.30.160">
    <property type="match status" value="1"/>
</dbReference>
<dbReference type="Gene3D" id="3.30.70.1400">
    <property type="entry name" value="Aminomethyltransferase beta-barrel domains"/>
    <property type="match status" value="1"/>
</dbReference>
<dbReference type="InterPro" id="IPR048451">
    <property type="entry name" value="YgfZ_barrel"/>
</dbReference>
<name>A0A3D8MEM7_9ALTE</name>
<comment type="caution">
    <text evidence="2">The sequence shown here is derived from an EMBL/GenBank/DDBJ whole genome shotgun (WGS) entry which is preliminary data.</text>
</comment>
<dbReference type="SUPFAM" id="SSF103025">
    <property type="entry name" value="Folate-binding domain"/>
    <property type="match status" value="1"/>
</dbReference>
<dbReference type="SUPFAM" id="SSF101790">
    <property type="entry name" value="Aminomethyltransferase beta-barrel domain"/>
    <property type="match status" value="1"/>
</dbReference>
<evidence type="ECO:0000313" key="2">
    <source>
        <dbReference type="EMBL" id="RDV29329.1"/>
    </source>
</evidence>